<gene>
    <name evidence="10" type="ORF">GTO91_07170</name>
</gene>
<evidence type="ECO:0000256" key="5">
    <source>
        <dbReference type="ARBA" id="ARBA00023012"/>
    </source>
</evidence>
<dbReference type="EC" id="2.7.13.3" evidence="2"/>
<dbReference type="Pfam" id="PF05384">
    <property type="entry name" value="DegS"/>
    <property type="match status" value="1"/>
</dbReference>
<dbReference type="PANTHER" id="PTHR24421">
    <property type="entry name" value="NITRATE/NITRITE SENSOR PROTEIN NARX-RELATED"/>
    <property type="match status" value="1"/>
</dbReference>
<keyword evidence="11" id="KW-1185">Reference proteome</keyword>
<proteinExistence type="predicted"/>
<dbReference type="Pfam" id="PF02518">
    <property type="entry name" value="HATPase_c"/>
    <property type="match status" value="1"/>
</dbReference>
<dbReference type="Pfam" id="PF07730">
    <property type="entry name" value="HisKA_3"/>
    <property type="match status" value="1"/>
</dbReference>
<feature type="domain" description="Sensor DegS" evidence="8">
    <location>
        <begin position="29"/>
        <end position="185"/>
    </location>
</feature>
<dbReference type="InterPro" id="IPR050482">
    <property type="entry name" value="Sensor_HK_TwoCompSys"/>
</dbReference>
<protein>
    <recommendedName>
        <fullName evidence="2">histidine kinase</fullName>
        <ecNumber evidence="2">2.7.13.3</ecNumber>
    </recommendedName>
</protein>
<sequence>MTAPRRTTSRCRFERRIGGAAVPEANVLDKIIRQTIESIESAKEQIFAIAEDARTECGRVQKDLLEVREAARAVIAQVDVLTLKERQARLRLVEVSRELERYKEEDIRLAYEQARDIQVNLAVMREREGQLRAKRDELERRLRHLEGMVQRAEQLMNQVGVVLEFIGGNLKDLHMKMEEAQVRQQAALRIIMAQDRERLRLAREIHDGPAQGMNGLVLQVELCERLLQSDPDRVRKELQDLKGMLRDSLKELRKILYDLRPHGLDDQGLMEAIRRYAADFSERTGLPVETRFLGKARRLERAYEVAIFRVIQEALQNVWKHAGANKAYVAFEMAPQAVSAIVRDDGAGFDAVAMLDRPGDRFGLCGMRERAELLDGEWEIVSRPGQGTQIKFRIPLQSENDGE</sequence>
<reference evidence="10 11" key="1">
    <citation type="submission" date="2020-01" db="EMBL/GenBank/DDBJ databases">
        <title>Whole-genome sequence of Heliobacterium undosum DSM 13378.</title>
        <authorList>
            <person name="Kyndt J.A."/>
            <person name="Meyer T.E."/>
        </authorList>
    </citation>
    <scope>NUCLEOTIDE SEQUENCE [LARGE SCALE GENOMIC DNA]</scope>
    <source>
        <strain evidence="10 11">DSM 13378</strain>
    </source>
</reference>
<evidence type="ECO:0000259" key="9">
    <source>
        <dbReference type="Pfam" id="PF07730"/>
    </source>
</evidence>
<name>A0A845L393_9FIRM</name>
<dbReference type="OrthoDB" id="9781904at2"/>
<dbReference type="InterPro" id="IPR011712">
    <property type="entry name" value="Sig_transdc_His_kin_sub3_dim/P"/>
</dbReference>
<keyword evidence="4 10" id="KW-0418">Kinase</keyword>
<dbReference type="InterPro" id="IPR016381">
    <property type="entry name" value="Sig_transdc_His_kinase_DegS"/>
</dbReference>
<dbReference type="InterPro" id="IPR008595">
    <property type="entry name" value="DegS"/>
</dbReference>
<dbReference type="CDD" id="cd16917">
    <property type="entry name" value="HATPase_UhpB-NarQ-NarX-like"/>
    <property type="match status" value="1"/>
</dbReference>
<dbReference type="Gene3D" id="3.30.565.10">
    <property type="entry name" value="Histidine kinase-like ATPase, C-terminal domain"/>
    <property type="match status" value="1"/>
</dbReference>
<evidence type="ECO:0000256" key="2">
    <source>
        <dbReference type="ARBA" id="ARBA00012438"/>
    </source>
</evidence>
<dbReference type="AlphaFoldDB" id="A0A845L393"/>
<evidence type="ECO:0000256" key="6">
    <source>
        <dbReference type="SAM" id="Coils"/>
    </source>
</evidence>
<dbReference type="InterPro" id="IPR036890">
    <property type="entry name" value="HATPase_C_sf"/>
</dbReference>
<comment type="catalytic activity">
    <reaction evidence="1">
        <text>ATP + protein L-histidine = ADP + protein N-phospho-L-histidine.</text>
        <dbReference type="EC" id="2.7.13.3"/>
    </reaction>
</comment>
<comment type="caution">
    <text evidence="10">The sequence shown here is derived from an EMBL/GenBank/DDBJ whole genome shotgun (WGS) entry which is preliminary data.</text>
</comment>
<evidence type="ECO:0000256" key="1">
    <source>
        <dbReference type="ARBA" id="ARBA00000085"/>
    </source>
</evidence>
<dbReference type="GO" id="GO:0016020">
    <property type="term" value="C:membrane"/>
    <property type="evidence" value="ECO:0007669"/>
    <property type="project" value="InterPro"/>
</dbReference>
<dbReference type="Gene3D" id="1.20.5.1930">
    <property type="match status" value="1"/>
</dbReference>
<feature type="domain" description="Signal transduction histidine kinase subgroup 3 dimerisation and phosphoacceptor" evidence="9">
    <location>
        <begin position="197"/>
        <end position="263"/>
    </location>
</feature>
<feature type="domain" description="Histidine kinase/HSP90-like ATPase" evidence="7">
    <location>
        <begin position="304"/>
        <end position="397"/>
    </location>
</feature>
<feature type="coiled-coil region" evidence="6">
    <location>
        <begin position="85"/>
        <end position="155"/>
    </location>
</feature>
<evidence type="ECO:0000256" key="3">
    <source>
        <dbReference type="ARBA" id="ARBA00022679"/>
    </source>
</evidence>
<dbReference type="SUPFAM" id="SSF55874">
    <property type="entry name" value="ATPase domain of HSP90 chaperone/DNA topoisomerase II/histidine kinase"/>
    <property type="match status" value="1"/>
</dbReference>
<evidence type="ECO:0000313" key="11">
    <source>
        <dbReference type="Proteomes" id="UP000463470"/>
    </source>
</evidence>
<evidence type="ECO:0000259" key="7">
    <source>
        <dbReference type="Pfam" id="PF02518"/>
    </source>
</evidence>
<organism evidence="10 11">
    <name type="scientific">Heliomicrobium undosum</name>
    <dbReference type="NCBI Taxonomy" id="121734"/>
    <lineage>
        <taxon>Bacteria</taxon>
        <taxon>Bacillati</taxon>
        <taxon>Bacillota</taxon>
        <taxon>Clostridia</taxon>
        <taxon>Eubacteriales</taxon>
        <taxon>Heliobacteriaceae</taxon>
        <taxon>Heliomicrobium</taxon>
    </lineage>
</organism>
<dbReference type="InterPro" id="IPR003594">
    <property type="entry name" value="HATPase_dom"/>
</dbReference>
<dbReference type="GO" id="GO:0046983">
    <property type="term" value="F:protein dimerization activity"/>
    <property type="evidence" value="ECO:0007669"/>
    <property type="project" value="InterPro"/>
</dbReference>
<accession>A0A845L393</accession>
<keyword evidence="3" id="KW-0808">Transferase</keyword>
<dbReference type="GO" id="GO:0000155">
    <property type="term" value="F:phosphorelay sensor kinase activity"/>
    <property type="evidence" value="ECO:0007669"/>
    <property type="project" value="InterPro"/>
</dbReference>
<evidence type="ECO:0000313" key="10">
    <source>
        <dbReference type="EMBL" id="MZP29485.1"/>
    </source>
</evidence>
<dbReference type="PANTHER" id="PTHR24421:SF55">
    <property type="entry name" value="SENSOR HISTIDINE KINASE YDFH"/>
    <property type="match status" value="1"/>
</dbReference>
<evidence type="ECO:0000259" key="8">
    <source>
        <dbReference type="Pfam" id="PF05384"/>
    </source>
</evidence>
<evidence type="ECO:0000256" key="4">
    <source>
        <dbReference type="ARBA" id="ARBA00022777"/>
    </source>
</evidence>
<keyword evidence="5" id="KW-0902">Two-component regulatory system</keyword>
<keyword evidence="6" id="KW-0175">Coiled coil</keyword>
<dbReference type="EMBL" id="WXEY01000005">
    <property type="protein sequence ID" value="MZP29485.1"/>
    <property type="molecule type" value="Genomic_DNA"/>
</dbReference>
<dbReference type="Proteomes" id="UP000463470">
    <property type="component" value="Unassembled WGS sequence"/>
</dbReference>
<dbReference type="PIRSF" id="PIRSF003169">
    <property type="entry name" value="STHK_DegS"/>
    <property type="match status" value="1"/>
</dbReference>